<dbReference type="SMART" id="SM00871">
    <property type="entry name" value="AraC_E_bind"/>
    <property type="match status" value="1"/>
</dbReference>
<evidence type="ECO:0000313" key="7">
    <source>
        <dbReference type="Proteomes" id="UP001232584"/>
    </source>
</evidence>
<dbReference type="CDD" id="cd01107">
    <property type="entry name" value="HTH_BmrR"/>
    <property type="match status" value="1"/>
</dbReference>
<protein>
    <submittedName>
        <fullName evidence="6">Effector-binding domain-containing protein</fullName>
    </submittedName>
</protein>
<comment type="caution">
    <text evidence="6">The sequence shown here is derived from an EMBL/GenBank/DDBJ whole genome shotgun (WGS) entry which is preliminary data.</text>
</comment>
<dbReference type="Pfam" id="PF06445">
    <property type="entry name" value="GyrI-like"/>
    <property type="match status" value="1"/>
</dbReference>
<proteinExistence type="predicted"/>
<evidence type="ECO:0000256" key="2">
    <source>
        <dbReference type="ARBA" id="ARBA00023015"/>
    </source>
</evidence>
<evidence type="ECO:0000256" key="3">
    <source>
        <dbReference type="ARBA" id="ARBA00023125"/>
    </source>
</evidence>
<dbReference type="InterPro" id="IPR011256">
    <property type="entry name" value="Reg_factor_effector_dom_sf"/>
</dbReference>
<evidence type="ECO:0000256" key="4">
    <source>
        <dbReference type="ARBA" id="ARBA00023163"/>
    </source>
</evidence>
<dbReference type="Pfam" id="PF13411">
    <property type="entry name" value="MerR_1"/>
    <property type="match status" value="1"/>
</dbReference>
<dbReference type="SUPFAM" id="SSF46955">
    <property type="entry name" value="Putative DNA-binding domain"/>
    <property type="match status" value="1"/>
</dbReference>
<dbReference type="InterPro" id="IPR009061">
    <property type="entry name" value="DNA-bd_dom_put_sf"/>
</dbReference>
<reference evidence="6 7" key="1">
    <citation type="submission" date="2023-07" db="EMBL/GenBank/DDBJ databases">
        <title>Genomic Encyclopedia of Type Strains, Phase IV (KMG-IV): sequencing the most valuable type-strain genomes for metagenomic binning, comparative biology and taxonomic classification.</title>
        <authorList>
            <person name="Goeker M."/>
        </authorList>
    </citation>
    <scope>NUCLEOTIDE SEQUENCE [LARGE SCALE GENOMIC DNA]</scope>
    <source>
        <strain evidence="6 7">DSM 15049</strain>
    </source>
</reference>
<evidence type="ECO:0000313" key="6">
    <source>
        <dbReference type="EMBL" id="MDQ0556347.1"/>
    </source>
</evidence>
<gene>
    <name evidence="6" type="ORF">QOZ92_001461</name>
</gene>
<dbReference type="RefSeq" id="WP_307505356.1">
    <property type="nucleotide sequence ID" value="NZ_BAAACE010000021.1"/>
</dbReference>
<name>A0ABU0MZK8_9FIRM</name>
<dbReference type="PANTHER" id="PTHR30204">
    <property type="entry name" value="REDOX-CYCLING DRUG-SENSING TRANSCRIPTIONAL ACTIVATOR SOXR"/>
    <property type="match status" value="1"/>
</dbReference>
<dbReference type="InterPro" id="IPR047057">
    <property type="entry name" value="MerR_fam"/>
</dbReference>
<dbReference type="PANTHER" id="PTHR30204:SF69">
    <property type="entry name" value="MERR-FAMILY TRANSCRIPTIONAL REGULATOR"/>
    <property type="match status" value="1"/>
</dbReference>
<sequence>MINKTNTKDLFTIGEIATLFDINKKTLRYYDEIDLFKPSYTDEKNNYRYYTTNQFEKLNTIIYLKNIGISLSSIKFHLNNRSISNTLNLFEIQEDIIEQKIEELKLIQNKVKSRINKIKDSLDYEKLNKIIEIDIEERTVVLLRESVKTNKDLEICIRKLENKANKKSSIFLGEVGVSICKEKLNNKLFKEYDSTFIFVENQDYNNEIIKILPKGRYACIRFNGLHEDSDIYYEKLLNYIEENNYDILEDSIEITLIDSGLTTNTSEFVTEIQILVKKY</sequence>
<accession>A0ABU0MZK8</accession>
<dbReference type="SMART" id="SM00422">
    <property type="entry name" value="HTH_MERR"/>
    <property type="match status" value="1"/>
</dbReference>
<keyword evidence="4" id="KW-0804">Transcription</keyword>
<keyword evidence="1" id="KW-0678">Repressor</keyword>
<dbReference type="InterPro" id="IPR010499">
    <property type="entry name" value="AraC_E-bd"/>
</dbReference>
<dbReference type="Proteomes" id="UP001232584">
    <property type="component" value="Unassembled WGS sequence"/>
</dbReference>
<dbReference type="PROSITE" id="PS50937">
    <property type="entry name" value="HTH_MERR_2"/>
    <property type="match status" value="1"/>
</dbReference>
<feature type="domain" description="HTH merR-type" evidence="5">
    <location>
        <begin position="10"/>
        <end position="80"/>
    </location>
</feature>
<dbReference type="InterPro" id="IPR000551">
    <property type="entry name" value="MerR-type_HTH_dom"/>
</dbReference>
<organism evidence="6 7">
    <name type="scientific">Paraclostridium ghonii</name>
    <dbReference type="NCBI Taxonomy" id="29358"/>
    <lineage>
        <taxon>Bacteria</taxon>
        <taxon>Bacillati</taxon>
        <taxon>Bacillota</taxon>
        <taxon>Clostridia</taxon>
        <taxon>Peptostreptococcales</taxon>
        <taxon>Peptostreptococcaceae</taxon>
        <taxon>Paraclostridium</taxon>
    </lineage>
</organism>
<dbReference type="SUPFAM" id="SSF55136">
    <property type="entry name" value="Probable bacterial effector-binding domain"/>
    <property type="match status" value="1"/>
</dbReference>
<dbReference type="InterPro" id="IPR029442">
    <property type="entry name" value="GyrI-like"/>
</dbReference>
<keyword evidence="7" id="KW-1185">Reference proteome</keyword>
<evidence type="ECO:0000256" key="1">
    <source>
        <dbReference type="ARBA" id="ARBA00022491"/>
    </source>
</evidence>
<keyword evidence="2" id="KW-0805">Transcription regulation</keyword>
<keyword evidence="3" id="KW-0238">DNA-binding</keyword>
<dbReference type="Gene3D" id="3.20.80.10">
    <property type="entry name" value="Regulatory factor, effector binding domain"/>
    <property type="match status" value="1"/>
</dbReference>
<dbReference type="EMBL" id="JAUSWG010000005">
    <property type="protein sequence ID" value="MDQ0556347.1"/>
    <property type="molecule type" value="Genomic_DNA"/>
</dbReference>
<dbReference type="Gene3D" id="1.10.1660.10">
    <property type="match status" value="1"/>
</dbReference>
<evidence type="ECO:0000259" key="5">
    <source>
        <dbReference type="PROSITE" id="PS50937"/>
    </source>
</evidence>